<dbReference type="VEuPathDB" id="FungiDB:PC110_g20525"/>
<comment type="caution">
    <text evidence="2">The sequence shown here is derived from an EMBL/GenBank/DDBJ whole genome shotgun (WGS) entry which is preliminary data.</text>
</comment>
<dbReference type="Pfam" id="PF13358">
    <property type="entry name" value="DDE_3"/>
    <property type="match status" value="1"/>
</dbReference>
<proteinExistence type="predicted"/>
<gene>
    <name evidence="2" type="ORF">JG687_00017032</name>
</gene>
<sequence>MEFVQCCQDLLHAVRGPIRQYPGPNSVWIMDGATIHRHPAIIHYLRSVGVVPIFLPAYCPFFNPIEFLFGYIKRSFQRNYSESSERDLTPFVAKTYERFRGFNMRKVFEHCGWKIQGYFDPVGPLSSESGVQVDVIERNQDELDFSGFES</sequence>
<dbReference type="InterPro" id="IPR038717">
    <property type="entry name" value="Tc1-like_DDE_dom"/>
</dbReference>
<evidence type="ECO:0000313" key="3">
    <source>
        <dbReference type="Proteomes" id="UP000688947"/>
    </source>
</evidence>
<dbReference type="EMBL" id="JAENGZ010001865">
    <property type="protein sequence ID" value="KAG6945887.1"/>
    <property type="molecule type" value="Genomic_DNA"/>
</dbReference>
<reference evidence="2" key="1">
    <citation type="submission" date="2021-01" db="EMBL/GenBank/DDBJ databases">
        <title>Phytophthora aleatoria, a newly-described species from Pinus radiata is distinct from Phytophthora cactorum isolates based on comparative genomics.</title>
        <authorList>
            <person name="Mcdougal R."/>
            <person name="Panda P."/>
            <person name="Williams N."/>
            <person name="Studholme D.J."/>
        </authorList>
    </citation>
    <scope>NUCLEOTIDE SEQUENCE</scope>
    <source>
        <strain evidence="2">NZFS 3830</strain>
    </source>
</reference>
<name>A0A8T1TSZ9_9STRA</name>
<dbReference type="OrthoDB" id="101918at2759"/>
<accession>A0A8T1TSZ9</accession>
<dbReference type="Proteomes" id="UP000688947">
    <property type="component" value="Unassembled WGS sequence"/>
</dbReference>
<feature type="domain" description="Tc1-like transposase DDE" evidence="1">
    <location>
        <begin position="2"/>
        <end position="83"/>
    </location>
</feature>
<evidence type="ECO:0000259" key="1">
    <source>
        <dbReference type="Pfam" id="PF13358"/>
    </source>
</evidence>
<protein>
    <recommendedName>
        <fullName evidence="1">Tc1-like transposase DDE domain-containing protein</fullName>
    </recommendedName>
</protein>
<organism evidence="2 3">
    <name type="scientific">Phytophthora cactorum</name>
    <dbReference type="NCBI Taxonomy" id="29920"/>
    <lineage>
        <taxon>Eukaryota</taxon>
        <taxon>Sar</taxon>
        <taxon>Stramenopiles</taxon>
        <taxon>Oomycota</taxon>
        <taxon>Peronosporomycetes</taxon>
        <taxon>Peronosporales</taxon>
        <taxon>Peronosporaceae</taxon>
        <taxon>Phytophthora</taxon>
    </lineage>
</organism>
<evidence type="ECO:0000313" key="2">
    <source>
        <dbReference type="EMBL" id="KAG6945887.1"/>
    </source>
</evidence>
<dbReference type="AlphaFoldDB" id="A0A8T1TSZ9"/>